<organism evidence="2 3">
    <name type="scientific">Kineococcus glutinatus</name>
    <dbReference type="NCBI Taxonomy" id="1070872"/>
    <lineage>
        <taxon>Bacteria</taxon>
        <taxon>Bacillati</taxon>
        <taxon>Actinomycetota</taxon>
        <taxon>Actinomycetes</taxon>
        <taxon>Kineosporiales</taxon>
        <taxon>Kineosporiaceae</taxon>
        <taxon>Kineococcus</taxon>
    </lineage>
</organism>
<protein>
    <submittedName>
        <fullName evidence="2">Uncharacterized protein</fullName>
    </submittedName>
</protein>
<name>A0ABP9HPU0_9ACTN</name>
<evidence type="ECO:0000313" key="3">
    <source>
        <dbReference type="Proteomes" id="UP001501195"/>
    </source>
</evidence>
<evidence type="ECO:0000256" key="1">
    <source>
        <dbReference type="SAM" id="MobiDB-lite"/>
    </source>
</evidence>
<proteinExistence type="predicted"/>
<feature type="region of interest" description="Disordered" evidence="1">
    <location>
        <begin position="1"/>
        <end position="25"/>
    </location>
</feature>
<dbReference type="EMBL" id="BAABIL010000205">
    <property type="protein sequence ID" value="GAA4975609.1"/>
    <property type="molecule type" value="Genomic_DNA"/>
</dbReference>
<comment type="caution">
    <text evidence="2">The sequence shown here is derived from an EMBL/GenBank/DDBJ whole genome shotgun (WGS) entry which is preliminary data.</text>
</comment>
<keyword evidence="3" id="KW-1185">Reference proteome</keyword>
<dbReference type="Proteomes" id="UP001501195">
    <property type="component" value="Unassembled WGS sequence"/>
</dbReference>
<sequence length="117" mass="12043">MRGADPLRPGPDGGNPSPRRDIEGDVVDGVVYSTGYGSGSVLDEEQVGDVVASVRCRIKDVVLDPEFTPRDGDAAYLPIGTEVHAVVGSPVTTRLAVLEDGTWRLYTAGGSSAGSGG</sequence>
<gene>
    <name evidence="2" type="ORF">GCM10023225_15920</name>
</gene>
<accession>A0ABP9HPU0</accession>
<reference evidence="3" key="1">
    <citation type="journal article" date="2019" name="Int. J. Syst. Evol. Microbiol.">
        <title>The Global Catalogue of Microorganisms (GCM) 10K type strain sequencing project: providing services to taxonomists for standard genome sequencing and annotation.</title>
        <authorList>
            <consortium name="The Broad Institute Genomics Platform"/>
            <consortium name="The Broad Institute Genome Sequencing Center for Infectious Disease"/>
            <person name="Wu L."/>
            <person name="Ma J."/>
        </authorList>
    </citation>
    <scope>NUCLEOTIDE SEQUENCE [LARGE SCALE GENOMIC DNA]</scope>
    <source>
        <strain evidence="3">JCM 18126</strain>
    </source>
</reference>
<evidence type="ECO:0000313" key="2">
    <source>
        <dbReference type="EMBL" id="GAA4975609.1"/>
    </source>
</evidence>